<sequence>MHKNNANLEAFMTTEPILILLISNSSEVILSIISCIVVSVSASKIRPSHWLSKLPMNVKRGCGCGKLFALVEENKNSNFKANRHFLNRFSRKHEKLISDTSAQAEHLRIAVQTFGGHFQRCNYFHKFFNTMSTNRMQRNCRSSSRLLNREKIRRHSVFPDEFNNKCKN</sequence>
<gene>
    <name evidence="1" type="ORF">T10_7574</name>
</gene>
<comment type="caution">
    <text evidence="1">The sequence shown here is derived from an EMBL/GenBank/DDBJ whole genome shotgun (WGS) entry which is preliminary data.</text>
</comment>
<name>A0A0V1NA16_9BILA</name>
<keyword evidence="2" id="KW-1185">Reference proteome</keyword>
<protein>
    <submittedName>
        <fullName evidence="1">Uncharacterized protein</fullName>
    </submittedName>
</protein>
<dbReference type="OrthoDB" id="10338547at2759"/>
<reference evidence="1 2" key="1">
    <citation type="submission" date="2015-01" db="EMBL/GenBank/DDBJ databases">
        <title>Evolution of Trichinella species and genotypes.</title>
        <authorList>
            <person name="Korhonen P.K."/>
            <person name="Edoardo P."/>
            <person name="Giuseppe L.R."/>
            <person name="Gasser R.B."/>
        </authorList>
    </citation>
    <scope>NUCLEOTIDE SEQUENCE [LARGE SCALE GENOMIC DNA]</scope>
    <source>
        <strain evidence="1">ISS1980</strain>
    </source>
</reference>
<dbReference type="AlphaFoldDB" id="A0A0V1NA16"/>
<evidence type="ECO:0000313" key="2">
    <source>
        <dbReference type="Proteomes" id="UP000054843"/>
    </source>
</evidence>
<dbReference type="Proteomes" id="UP000054843">
    <property type="component" value="Unassembled WGS sequence"/>
</dbReference>
<proteinExistence type="predicted"/>
<accession>A0A0V1NA16</accession>
<organism evidence="1 2">
    <name type="scientific">Trichinella papuae</name>
    <dbReference type="NCBI Taxonomy" id="268474"/>
    <lineage>
        <taxon>Eukaryota</taxon>
        <taxon>Metazoa</taxon>
        <taxon>Ecdysozoa</taxon>
        <taxon>Nematoda</taxon>
        <taxon>Enoplea</taxon>
        <taxon>Dorylaimia</taxon>
        <taxon>Trichinellida</taxon>
        <taxon>Trichinellidae</taxon>
        <taxon>Trichinella</taxon>
    </lineage>
</organism>
<evidence type="ECO:0000313" key="1">
    <source>
        <dbReference type="EMBL" id="KRZ80870.1"/>
    </source>
</evidence>
<dbReference type="EMBL" id="JYDO01000001">
    <property type="protein sequence ID" value="KRZ80870.1"/>
    <property type="molecule type" value="Genomic_DNA"/>
</dbReference>